<dbReference type="InterPro" id="IPR000160">
    <property type="entry name" value="GGDEF_dom"/>
</dbReference>
<evidence type="ECO:0000259" key="3">
    <source>
        <dbReference type="PROSITE" id="PS50110"/>
    </source>
</evidence>
<proteinExistence type="predicted"/>
<dbReference type="AlphaFoldDB" id="Q12I48"/>
<feature type="domain" description="GGDEF" evidence="5">
    <location>
        <begin position="170"/>
        <end position="303"/>
    </location>
</feature>
<evidence type="ECO:0000259" key="5">
    <source>
        <dbReference type="PROSITE" id="PS50887"/>
    </source>
</evidence>
<feature type="domain" description="Response regulatory" evidence="3">
    <location>
        <begin position="2"/>
        <end position="119"/>
    </location>
</feature>
<dbReference type="CDD" id="cd01948">
    <property type="entry name" value="EAL"/>
    <property type="match status" value="1"/>
</dbReference>
<dbReference type="InterPro" id="IPR029787">
    <property type="entry name" value="Nucleotide_cyclase"/>
</dbReference>
<comment type="cofactor">
    <cofactor evidence="1">
        <name>Mg(2+)</name>
        <dbReference type="ChEBI" id="CHEBI:18420"/>
    </cofactor>
</comment>
<dbReference type="NCBIfam" id="TIGR00254">
    <property type="entry name" value="GGDEF"/>
    <property type="match status" value="1"/>
</dbReference>
<dbReference type="PROSITE" id="PS50110">
    <property type="entry name" value="RESPONSE_REGULATORY"/>
    <property type="match status" value="1"/>
</dbReference>
<organism evidence="6 7">
    <name type="scientific">Shewanella denitrificans (strain OS217 / ATCC BAA-1090 / DSM 15013)</name>
    <dbReference type="NCBI Taxonomy" id="318161"/>
    <lineage>
        <taxon>Bacteria</taxon>
        <taxon>Pseudomonadati</taxon>
        <taxon>Pseudomonadota</taxon>
        <taxon>Gammaproteobacteria</taxon>
        <taxon>Alteromonadales</taxon>
        <taxon>Shewanellaceae</taxon>
        <taxon>Shewanella</taxon>
    </lineage>
</organism>
<dbReference type="Proteomes" id="UP000001982">
    <property type="component" value="Chromosome"/>
</dbReference>
<accession>Q12I48</accession>
<dbReference type="STRING" id="318161.Sden_3603"/>
<name>Q12I48_SHEDO</name>
<dbReference type="Pfam" id="PF00072">
    <property type="entry name" value="Response_reg"/>
    <property type="match status" value="1"/>
</dbReference>
<dbReference type="PANTHER" id="PTHR44757">
    <property type="entry name" value="DIGUANYLATE CYCLASE DGCP"/>
    <property type="match status" value="1"/>
</dbReference>
<dbReference type="GO" id="GO:0000160">
    <property type="term" value="P:phosphorelay signal transduction system"/>
    <property type="evidence" value="ECO:0007669"/>
    <property type="project" value="InterPro"/>
</dbReference>
<dbReference type="RefSeq" id="WP_011498017.1">
    <property type="nucleotide sequence ID" value="NC_007954.1"/>
</dbReference>
<dbReference type="InterPro" id="IPR043128">
    <property type="entry name" value="Rev_trsase/Diguanyl_cyclase"/>
</dbReference>
<dbReference type="InterPro" id="IPR001789">
    <property type="entry name" value="Sig_transdc_resp-reg_receiver"/>
</dbReference>
<dbReference type="HOGENOM" id="CLU_000445_70_50_6"/>
<evidence type="ECO:0000256" key="2">
    <source>
        <dbReference type="PROSITE-ProRule" id="PRU00169"/>
    </source>
</evidence>
<dbReference type="SUPFAM" id="SSF141868">
    <property type="entry name" value="EAL domain-like"/>
    <property type="match status" value="1"/>
</dbReference>
<evidence type="ECO:0000256" key="1">
    <source>
        <dbReference type="ARBA" id="ARBA00001946"/>
    </source>
</evidence>
<gene>
    <name evidence="6" type="ordered locus">Sden_3603</name>
</gene>
<dbReference type="CDD" id="cd00156">
    <property type="entry name" value="REC"/>
    <property type="match status" value="1"/>
</dbReference>
<dbReference type="InterPro" id="IPR001633">
    <property type="entry name" value="EAL_dom"/>
</dbReference>
<dbReference type="SUPFAM" id="SSF52172">
    <property type="entry name" value="CheY-like"/>
    <property type="match status" value="1"/>
</dbReference>
<dbReference type="Gene3D" id="3.40.50.2300">
    <property type="match status" value="1"/>
</dbReference>
<dbReference type="eggNOG" id="COG5001">
    <property type="taxonomic scope" value="Bacteria"/>
</dbReference>
<dbReference type="SMART" id="SM00052">
    <property type="entry name" value="EAL"/>
    <property type="match status" value="1"/>
</dbReference>
<dbReference type="InterPro" id="IPR052155">
    <property type="entry name" value="Biofilm_reg_signaling"/>
</dbReference>
<dbReference type="KEGG" id="sdn:Sden_3603"/>
<feature type="modified residue" description="4-aspartylphosphate" evidence="2">
    <location>
        <position position="53"/>
    </location>
</feature>
<evidence type="ECO:0000313" key="7">
    <source>
        <dbReference type="Proteomes" id="UP000001982"/>
    </source>
</evidence>
<keyword evidence="2" id="KW-0597">Phosphoprotein</keyword>
<dbReference type="OrthoDB" id="9816034at2"/>
<dbReference type="InterPro" id="IPR011006">
    <property type="entry name" value="CheY-like_superfamily"/>
</dbReference>
<dbReference type="SMART" id="SM00267">
    <property type="entry name" value="GGDEF"/>
    <property type="match status" value="1"/>
</dbReference>
<keyword evidence="7" id="KW-1185">Reference proteome</keyword>
<dbReference type="SMART" id="SM00448">
    <property type="entry name" value="REC"/>
    <property type="match status" value="1"/>
</dbReference>
<protein>
    <submittedName>
        <fullName evidence="6">Response regulator receiver modulated diguanylate cyclase/phosphodiesterase</fullName>
    </submittedName>
</protein>
<dbReference type="CDD" id="cd01949">
    <property type="entry name" value="GGDEF"/>
    <property type="match status" value="1"/>
</dbReference>
<dbReference type="EMBL" id="CP000302">
    <property type="protein sequence ID" value="ABE56878.1"/>
    <property type="molecule type" value="Genomic_DNA"/>
</dbReference>
<dbReference type="Pfam" id="PF00990">
    <property type="entry name" value="GGDEF"/>
    <property type="match status" value="1"/>
</dbReference>
<evidence type="ECO:0000313" key="6">
    <source>
        <dbReference type="EMBL" id="ABE56878.1"/>
    </source>
</evidence>
<feature type="domain" description="EAL" evidence="4">
    <location>
        <begin position="312"/>
        <end position="566"/>
    </location>
</feature>
<dbReference type="PANTHER" id="PTHR44757:SF2">
    <property type="entry name" value="BIOFILM ARCHITECTURE MAINTENANCE PROTEIN MBAA"/>
    <property type="match status" value="1"/>
</dbReference>
<dbReference type="Gene3D" id="3.20.20.450">
    <property type="entry name" value="EAL domain"/>
    <property type="match status" value="1"/>
</dbReference>
<dbReference type="PROSITE" id="PS50883">
    <property type="entry name" value="EAL"/>
    <property type="match status" value="1"/>
</dbReference>
<evidence type="ECO:0000259" key="4">
    <source>
        <dbReference type="PROSITE" id="PS50883"/>
    </source>
</evidence>
<dbReference type="GO" id="GO:0003824">
    <property type="term" value="F:catalytic activity"/>
    <property type="evidence" value="ECO:0007669"/>
    <property type="project" value="UniProtKB-ARBA"/>
</dbReference>
<dbReference type="PROSITE" id="PS50887">
    <property type="entry name" value="GGDEF"/>
    <property type="match status" value="1"/>
</dbReference>
<sequence>MKILLIDDDTIDRMNAIRNLKNSGLALNIIEADTAKKGLELATSDQFDVVLLDYSLPDMDGLEVLTLLQGVWIKSTAIIMLSHSSDEGIALKCIEAGAQDFIVKSEVSSVRLKRAILQAQERFKLEQELRSSYVKLRHLAERDTLTGLTNRYFFDETLKNAIPTAKRENKSLALIMLDLDFFKNVNDTMGHEAGDYLLQEVAQRLKNPLREGDTLCRLGGDEFAILVQNLGNIVNIGQLIARVFESLKPAMMINGNPVTVTASLGIATYPDCATDANQLMKCADVAMYRSKSSGRNQSHFYSKAIHDEVLKRVTLESDLRIAVEQQQFILYYQPQVSYNDHHIVGVEALIRWQHPTQGLISPMVFIPVAEEMGLIDEIGRWVIDMACQQLAQWNQMTRNDVKLSMAANLSALQLNRSDFYQFVMNTLSKHEIQPEQLELELTESTINRSEIADKQLMDLSLAGIKLALDDFGTGYSSLTHLQLLPFEVIKIDKSFIHNIHSESDSHFLRAICAFSKALNFEIVAEGVETEFQRGLCESLKVDRIQGYYFAKPMPAKELEEKWINRTHLFR</sequence>
<dbReference type="Pfam" id="PF00563">
    <property type="entry name" value="EAL"/>
    <property type="match status" value="1"/>
</dbReference>
<reference evidence="6 7" key="1">
    <citation type="submission" date="2006-03" db="EMBL/GenBank/DDBJ databases">
        <title>Complete sequence of Shewanella denitrificans OS217.</title>
        <authorList>
            <consortium name="US DOE Joint Genome Institute"/>
            <person name="Copeland A."/>
            <person name="Lucas S."/>
            <person name="Lapidus A."/>
            <person name="Barry K."/>
            <person name="Detter J.C."/>
            <person name="Glavina del Rio T."/>
            <person name="Hammon N."/>
            <person name="Israni S."/>
            <person name="Dalin E."/>
            <person name="Tice H."/>
            <person name="Pitluck S."/>
            <person name="Brettin T."/>
            <person name="Bruce D."/>
            <person name="Han C."/>
            <person name="Tapia R."/>
            <person name="Gilna P."/>
            <person name="Kiss H."/>
            <person name="Schmutz J."/>
            <person name="Larimer F."/>
            <person name="Land M."/>
            <person name="Hauser L."/>
            <person name="Kyrpides N."/>
            <person name="Lykidis A."/>
            <person name="Richardson P."/>
        </authorList>
    </citation>
    <scope>NUCLEOTIDE SEQUENCE [LARGE SCALE GENOMIC DNA]</scope>
    <source>
        <strain evidence="7">OS217 / ATCC BAA-1090 / DSM 15013</strain>
    </source>
</reference>
<dbReference type="Gene3D" id="3.30.70.270">
    <property type="match status" value="1"/>
</dbReference>
<dbReference type="InterPro" id="IPR035919">
    <property type="entry name" value="EAL_sf"/>
</dbReference>
<dbReference type="SUPFAM" id="SSF55073">
    <property type="entry name" value="Nucleotide cyclase"/>
    <property type="match status" value="1"/>
</dbReference>
<dbReference type="FunFam" id="3.30.70.270:FF:000001">
    <property type="entry name" value="Diguanylate cyclase domain protein"/>
    <property type="match status" value="1"/>
</dbReference>